<name>A0A6J0C2V7_NEOLC</name>
<organism evidence="2">
    <name type="scientific">Neodiprion lecontei</name>
    <name type="common">Redheaded pine sawfly</name>
    <dbReference type="NCBI Taxonomy" id="441921"/>
    <lineage>
        <taxon>Eukaryota</taxon>
        <taxon>Metazoa</taxon>
        <taxon>Ecdysozoa</taxon>
        <taxon>Arthropoda</taxon>
        <taxon>Hexapoda</taxon>
        <taxon>Insecta</taxon>
        <taxon>Pterygota</taxon>
        <taxon>Neoptera</taxon>
        <taxon>Endopterygota</taxon>
        <taxon>Hymenoptera</taxon>
        <taxon>Tenthredinoidea</taxon>
        <taxon>Diprionidae</taxon>
        <taxon>Diprioninae</taxon>
        <taxon>Neodiprion</taxon>
    </lineage>
</organism>
<keyword evidence="1" id="KW-1185">Reference proteome</keyword>
<dbReference type="OrthoDB" id="6328726at2759"/>
<dbReference type="RefSeq" id="XP_015520749.2">
    <property type="nucleotide sequence ID" value="XM_015665263.2"/>
</dbReference>
<evidence type="ECO:0000313" key="1">
    <source>
        <dbReference type="Proteomes" id="UP000829291"/>
    </source>
</evidence>
<protein>
    <submittedName>
        <fullName evidence="2">Uncharacterized protein LOC107224978 isoform X1</fullName>
    </submittedName>
</protein>
<dbReference type="GeneID" id="107224978"/>
<proteinExistence type="predicted"/>
<evidence type="ECO:0000313" key="2">
    <source>
        <dbReference type="RefSeq" id="XP_015520749.2"/>
    </source>
</evidence>
<dbReference type="KEGG" id="nlo:107224978"/>
<accession>A0A6J0C2V7</accession>
<dbReference type="AlphaFoldDB" id="A0A6J0C2V7"/>
<sequence length="218" mass="25567">MQTKYRKMYLLVRQTITKVLFLSCISGALGQQLNYTQIFEKRLLSQLYPNSGKIDTIEQPWRAVKFQSSFTPSATVLQDLSAYLPEDDYDLKDGLTSDREFSDFQRDDRNLLPEYRSLCQTKTKKVQLSDSQYEYQPPHYHEVFCKAYSLIERVQALARPSQQMCAHPSFHCVQRSKTLFTVRRRWESDCWESHTMQVASGCECMWPVSTLGDITEHY</sequence>
<dbReference type="InParanoid" id="A0A6J0C2V7"/>
<dbReference type="Proteomes" id="UP000829291">
    <property type="component" value="Chromosome 4"/>
</dbReference>
<reference evidence="2" key="1">
    <citation type="submission" date="2025-08" db="UniProtKB">
        <authorList>
            <consortium name="RefSeq"/>
        </authorList>
    </citation>
    <scope>IDENTIFICATION</scope>
    <source>
        <tissue evidence="2">Thorax and Abdomen</tissue>
    </source>
</reference>
<gene>
    <name evidence="2" type="primary">LOC107224978</name>
</gene>